<proteinExistence type="predicted"/>
<organism evidence="2 3">
    <name type="scientific">Modicella reniformis</name>
    <dbReference type="NCBI Taxonomy" id="1440133"/>
    <lineage>
        <taxon>Eukaryota</taxon>
        <taxon>Fungi</taxon>
        <taxon>Fungi incertae sedis</taxon>
        <taxon>Mucoromycota</taxon>
        <taxon>Mortierellomycotina</taxon>
        <taxon>Mortierellomycetes</taxon>
        <taxon>Mortierellales</taxon>
        <taxon>Mortierellaceae</taxon>
        <taxon>Modicella</taxon>
    </lineage>
</organism>
<dbReference type="Proteomes" id="UP000749646">
    <property type="component" value="Unassembled WGS sequence"/>
</dbReference>
<dbReference type="EMBL" id="JAAAHW010003400">
    <property type="protein sequence ID" value="KAF9984292.1"/>
    <property type="molecule type" value="Genomic_DNA"/>
</dbReference>
<protein>
    <submittedName>
        <fullName evidence="2">Uncharacterized protein</fullName>
    </submittedName>
</protein>
<evidence type="ECO:0000313" key="3">
    <source>
        <dbReference type="Proteomes" id="UP000749646"/>
    </source>
</evidence>
<sequence>MSKYRPLFELHQLVQLTHSSTSKTIFRSQVHLSFDDTVDEDEAGGWFLSAFTGKTYFEREYRREDLDDFVTYLPASQILNIDLVTTGDKDWVSFAKRFKKAILDGHFHVMDTSSRECKVVIDNEVHSRTGTSSSSLETIEIDMHPVSHASRGEKLGEFMFECASYIQAHGNILDPKNAKAKATANQGSGGAGTSADNVTGDDGGNGKGKNYDDLKVERDKFKTENEELRREIERLRVEALKSGSLASGGPGAGSSSRPKSKNAQMAMMVKEQLLKKRKGVSALNPRMKKGNVAKGTEFGSDDDDDEE</sequence>
<comment type="caution">
    <text evidence="2">The sequence shown here is derived from an EMBL/GenBank/DDBJ whole genome shotgun (WGS) entry which is preliminary data.</text>
</comment>
<name>A0A9P6MA27_9FUNG</name>
<dbReference type="AlphaFoldDB" id="A0A9P6MA27"/>
<evidence type="ECO:0000256" key="1">
    <source>
        <dbReference type="SAM" id="MobiDB-lite"/>
    </source>
</evidence>
<evidence type="ECO:0000313" key="2">
    <source>
        <dbReference type="EMBL" id="KAF9984292.1"/>
    </source>
</evidence>
<dbReference type="OrthoDB" id="2417582at2759"/>
<keyword evidence="3" id="KW-1185">Reference proteome</keyword>
<feature type="region of interest" description="Disordered" evidence="1">
    <location>
        <begin position="182"/>
        <end position="212"/>
    </location>
</feature>
<reference evidence="2" key="1">
    <citation type="journal article" date="2020" name="Fungal Divers.">
        <title>Resolving the Mortierellaceae phylogeny through synthesis of multi-gene phylogenetics and phylogenomics.</title>
        <authorList>
            <person name="Vandepol N."/>
            <person name="Liber J."/>
            <person name="Desiro A."/>
            <person name="Na H."/>
            <person name="Kennedy M."/>
            <person name="Barry K."/>
            <person name="Grigoriev I.V."/>
            <person name="Miller A.N."/>
            <person name="O'Donnell K."/>
            <person name="Stajich J.E."/>
            <person name="Bonito G."/>
        </authorList>
    </citation>
    <scope>NUCLEOTIDE SEQUENCE</scope>
    <source>
        <strain evidence="2">MES-2147</strain>
    </source>
</reference>
<accession>A0A9P6MA27</accession>
<feature type="region of interest" description="Disordered" evidence="1">
    <location>
        <begin position="243"/>
        <end position="307"/>
    </location>
</feature>
<gene>
    <name evidence="2" type="ORF">BGZ65_000704</name>
</gene>